<dbReference type="InterPro" id="IPR026002">
    <property type="entry name" value="ATC_hydrolase-like"/>
</dbReference>
<dbReference type="GO" id="GO:0016787">
    <property type="term" value="F:hydrolase activity"/>
    <property type="evidence" value="ECO:0007669"/>
    <property type="project" value="UniProtKB-KW"/>
</dbReference>
<reference evidence="1" key="1">
    <citation type="submission" date="2021-04" db="EMBL/GenBank/DDBJ databases">
        <title>Sinoanaerobacter chloroacetimidivorans sp. nov., an obligate anaerobic bacterium isolated from anaerobic sludge.</title>
        <authorList>
            <person name="Bao Y."/>
        </authorList>
    </citation>
    <scope>NUCLEOTIDE SEQUENCE</scope>
    <source>
        <strain evidence="1">BAD-6</strain>
    </source>
</reference>
<name>A0A8J7W1Z7_9FIRM</name>
<dbReference type="RefSeq" id="WP_227019519.1">
    <property type="nucleotide sequence ID" value="NZ_JAGSND010000012.1"/>
</dbReference>
<accession>A0A8J7W1Z7</accession>
<dbReference type="Pfam" id="PF14196">
    <property type="entry name" value="ATC_hydrolase"/>
    <property type="match status" value="1"/>
</dbReference>
<reference evidence="1" key="2">
    <citation type="submission" date="2021-04" db="EMBL/GenBank/DDBJ databases">
        <authorList>
            <person name="Liu J."/>
        </authorList>
    </citation>
    <scope>NUCLEOTIDE SEQUENCE</scope>
    <source>
        <strain evidence="1">BAD-6</strain>
    </source>
</reference>
<protein>
    <submittedName>
        <fullName evidence="1">L-2-amino-thiazoline-4-carboxylic acid hydrolase</fullName>
    </submittedName>
</protein>
<sequence>MGKIRSTDEPVGRMAKLMAELYYFMAREFIERLGEEAGREAIRSAVTGFGEARAKVMREEAKERGLEINAETYAIVRDMPGISWEKDPANPADITYCPMHDMWDQLDALEIGALYCEIDSVLYHGFQVDFERPFCKTSGDSCCRFVIHDKNK</sequence>
<dbReference type="Proteomes" id="UP000675664">
    <property type="component" value="Unassembled WGS sequence"/>
</dbReference>
<evidence type="ECO:0000313" key="2">
    <source>
        <dbReference type="Proteomes" id="UP000675664"/>
    </source>
</evidence>
<comment type="caution">
    <text evidence="1">The sequence shown here is derived from an EMBL/GenBank/DDBJ whole genome shotgun (WGS) entry which is preliminary data.</text>
</comment>
<evidence type="ECO:0000313" key="1">
    <source>
        <dbReference type="EMBL" id="MBR0599387.1"/>
    </source>
</evidence>
<proteinExistence type="predicted"/>
<gene>
    <name evidence="1" type="ORF">KCX82_15985</name>
</gene>
<keyword evidence="1" id="KW-0378">Hydrolase</keyword>
<keyword evidence="2" id="KW-1185">Reference proteome</keyword>
<dbReference type="EMBL" id="JAGSND010000012">
    <property type="protein sequence ID" value="MBR0599387.1"/>
    <property type="molecule type" value="Genomic_DNA"/>
</dbReference>
<organism evidence="1 2">
    <name type="scientific">Sinanaerobacter chloroacetimidivorans</name>
    <dbReference type="NCBI Taxonomy" id="2818044"/>
    <lineage>
        <taxon>Bacteria</taxon>
        <taxon>Bacillati</taxon>
        <taxon>Bacillota</taxon>
        <taxon>Clostridia</taxon>
        <taxon>Peptostreptococcales</taxon>
        <taxon>Anaerovoracaceae</taxon>
        <taxon>Sinanaerobacter</taxon>
    </lineage>
</organism>
<dbReference type="AlphaFoldDB" id="A0A8J7W1Z7"/>